<protein>
    <submittedName>
        <fullName evidence="2">Enoyl-CoA hydratase-related protein</fullName>
    </submittedName>
</protein>
<dbReference type="SUPFAM" id="SSF52096">
    <property type="entry name" value="ClpP/crotonase"/>
    <property type="match status" value="1"/>
</dbReference>
<reference evidence="2 3" key="1">
    <citation type="submission" date="2022-04" db="EMBL/GenBank/DDBJ databases">
        <authorList>
            <person name="Ye Y.-Q."/>
            <person name="Du Z.-J."/>
        </authorList>
    </citation>
    <scope>NUCLEOTIDE SEQUENCE [LARGE SCALE GENOMIC DNA]</scope>
    <source>
        <strain evidence="2 3">A6E488</strain>
    </source>
</reference>
<evidence type="ECO:0000256" key="1">
    <source>
        <dbReference type="ARBA" id="ARBA00005254"/>
    </source>
</evidence>
<organism evidence="2 3">
    <name type="scientific">Microbaculum marinisediminis</name>
    <dbReference type="NCBI Taxonomy" id="2931392"/>
    <lineage>
        <taxon>Bacteria</taxon>
        <taxon>Pseudomonadati</taxon>
        <taxon>Pseudomonadota</taxon>
        <taxon>Alphaproteobacteria</taxon>
        <taxon>Hyphomicrobiales</taxon>
        <taxon>Tepidamorphaceae</taxon>
        <taxon>Microbaculum</taxon>
    </lineage>
</organism>
<comment type="caution">
    <text evidence="2">The sequence shown here is derived from an EMBL/GenBank/DDBJ whole genome shotgun (WGS) entry which is preliminary data.</text>
</comment>
<dbReference type="AlphaFoldDB" id="A0AAW5R4M2"/>
<dbReference type="PANTHER" id="PTHR42964">
    <property type="entry name" value="ENOYL-COA HYDRATASE"/>
    <property type="match status" value="1"/>
</dbReference>
<dbReference type="GO" id="GO:0003824">
    <property type="term" value="F:catalytic activity"/>
    <property type="evidence" value="ECO:0007669"/>
    <property type="project" value="UniProtKB-ARBA"/>
</dbReference>
<comment type="similarity">
    <text evidence="1">Belongs to the enoyl-CoA hydratase/isomerase family.</text>
</comment>
<dbReference type="InterPro" id="IPR051683">
    <property type="entry name" value="Enoyl-CoA_Hydratase/Isomerase"/>
</dbReference>
<dbReference type="CDD" id="cd06558">
    <property type="entry name" value="crotonase-like"/>
    <property type="match status" value="1"/>
</dbReference>
<evidence type="ECO:0000313" key="2">
    <source>
        <dbReference type="EMBL" id="MCT8974335.1"/>
    </source>
</evidence>
<evidence type="ECO:0000313" key="3">
    <source>
        <dbReference type="Proteomes" id="UP001320898"/>
    </source>
</evidence>
<gene>
    <name evidence="2" type="ORF">MUB46_20910</name>
</gene>
<dbReference type="PANTHER" id="PTHR42964:SF1">
    <property type="entry name" value="POLYKETIDE BIOSYNTHESIS ENOYL-COA HYDRATASE PKSH-RELATED"/>
    <property type="match status" value="1"/>
</dbReference>
<accession>A0AAW5R4M2</accession>
<proteinExistence type="inferred from homology"/>
<dbReference type="Proteomes" id="UP001320898">
    <property type="component" value="Unassembled WGS sequence"/>
</dbReference>
<dbReference type="InterPro" id="IPR029045">
    <property type="entry name" value="ClpP/crotonase-like_dom_sf"/>
</dbReference>
<keyword evidence="3" id="KW-1185">Reference proteome</keyword>
<name>A0AAW5R4M2_9HYPH</name>
<dbReference type="EMBL" id="JALIDZ010000011">
    <property type="protein sequence ID" value="MCT8974335.1"/>
    <property type="molecule type" value="Genomic_DNA"/>
</dbReference>
<dbReference type="InterPro" id="IPR001753">
    <property type="entry name" value="Enoyl-CoA_hydra/iso"/>
</dbReference>
<dbReference type="Gene3D" id="3.90.226.10">
    <property type="entry name" value="2-enoyl-CoA Hydratase, Chain A, domain 1"/>
    <property type="match status" value="1"/>
</dbReference>
<sequence>MRNTNQSFSRILVDLDQRGLATVTINRPEARNAWDMETVAELTQAFDTLRTSQTLRVVVLTGAGEVFSAGGDLKWMRGMLGRSADEREAEARAIMRLLQTLDAFPQPVIARVNGAAFGGGVGLVCVSDMAIASDRARFGITETRLGIVPGTISPFIVRRIGAAAARGQFLTGSVLDPATALRIGLVQQVVEPEALDQTVERAVEAILKCAPGAVARTKRLFREIGEAAPQEAEATGIAAIVEAWTQPEAHDGISAFLEKREPGWRLGGGRTSD</sequence>
<dbReference type="Pfam" id="PF00378">
    <property type="entry name" value="ECH_1"/>
    <property type="match status" value="1"/>
</dbReference>
<dbReference type="RefSeq" id="WP_261617919.1">
    <property type="nucleotide sequence ID" value="NZ_JALIDZ010000011.1"/>
</dbReference>